<organism evidence="1">
    <name type="scientific">viral metagenome</name>
    <dbReference type="NCBI Taxonomy" id="1070528"/>
    <lineage>
        <taxon>unclassified sequences</taxon>
        <taxon>metagenomes</taxon>
        <taxon>organismal metagenomes</taxon>
    </lineage>
</organism>
<reference evidence="1" key="1">
    <citation type="journal article" date="2020" name="Nature">
        <title>Giant virus diversity and host interactions through global metagenomics.</title>
        <authorList>
            <person name="Schulz F."/>
            <person name="Roux S."/>
            <person name="Paez-Espino D."/>
            <person name="Jungbluth S."/>
            <person name="Walsh D.A."/>
            <person name="Denef V.J."/>
            <person name="McMahon K.D."/>
            <person name="Konstantinidis K.T."/>
            <person name="Eloe-Fadrosh E.A."/>
            <person name="Kyrpides N.C."/>
            <person name="Woyke T."/>
        </authorList>
    </citation>
    <scope>NUCLEOTIDE SEQUENCE</scope>
    <source>
        <strain evidence="1">GVMAG-S-ERX555907-102</strain>
    </source>
</reference>
<proteinExistence type="predicted"/>
<protein>
    <submittedName>
        <fullName evidence="1">Uncharacterized protein</fullName>
    </submittedName>
</protein>
<dbReference type="AlphaFoldDB" id="A0A6C0KZ12"/>
<sequence>MSNIPENCVFNEIKMTRQDINPKYFSELFHNLYNNVIFSTFPYTLYKEHDSETCINKYNSGNCIALSKFIKNYLQNNYKIESYVIAASVPDCCKTLGTPHLTHCAILIPFSTDEFYVFDAALYFLEPMYCNLKNNIQRTIQMADVYQHSVRNTSYIIATCKDCRLDNNYNQILKPNSLCVSCFFEDDETEKWNYYLNEIINPDNNIGHSFLKHKKEPFMMYTTLVNKIPTMKYKLKLKDDGLMVVKKYPENEVVFNGNSEQFDKTNLRRKLRRYLSDFSF</sequence>
<dbReference type="EMBL" id="MN741006">
    <property type="protein sequence ID" value="QHU22376.1"/>
    <property type="molecule type" value="Genomic_DNA"/>
</dbReference>
<accession>A0A6C0KZ12</accession>
<evidence type="ECO:0000313" key="1">
    <source>
        <dbReference type="EMBL" id="QHU22376.1"/>
    </source>
</evidence>
<name>A0A6C0KZ12_9ZZZZ</name>